<organism evidence="9 10">
    <name type="scientific">Synechocystis salina LEGE 00031</name>
    <dbReference type="NCBI Taxonomy" id="1828736"/>
    <lineage>
        <taxon>Bacteria</taxon>
        <taxon>Bacillati</taxon>
        <taxon>Cyanobacteriota</taxon>
        <taxon>Cyanophyceae</taxon>
        <taxon>Synechococcales</taxon>
        <taxon>Merismopediaceae</taxon>
        <taxon>Synechocystis</taxon>
    </lineage>
</organism>
<evidence type="ECO:0000256" key="3">
    <source>
        <dbReference type="ARBA" id="ARBA00012006"/>
    </source>
</evidence>
<sequence>MEQPMKPTVIITGASSGVGLYGAKALIDRGWHVIMACRNLDKTQKVADELGFPKDSYTIIKLDLGYLDSVRRFVSQFRELGRPLKALVCNAAVYFPLLDDPLWSADDYELSVATNHLGHFLLCNLLLEDLKACSDEDKRLIILGTVTANSKELGGKIPIPAPPDLGNFEGFEAGFKKPITMINNKKFKSGKAYKDSKLCNMLTTRELHRRFHQATGIVFNSLYPGCVADTPLFRNHYSLFRTIFPWFQKNVTKGYVSQELAGERVAMVVADDKFKESGVHWSWGNRQQAGREAFVQELSEQGSDAQKAQRMWDLSEKLVGLV</sequence>
<gene>
    <name evidence="9" type="ORF">IQ217_02425</name>
</gene>
<comment type="similarity">
    <text evidence="2">Belongs to the short-chain dehydrogenases/reductases (SDR) family. POR subfamily.</text>
</comment>
<comment type="pathway">
    <text evidence="1">Porphyrin-containing compound metabolism; chlorophyll biosynthesis.</text>
</comment>
<evidence type="ECO:0000256" key="5">
    <source>
        <dbReference type="ARBA" id="ARBA00022857"/>
    </source>
</evidence>
<dbReference type="SUPFAM" id="SSF51735">
    <property type="entry name" value="NAD(P)-binding Rossmann-fold domains"/>
    <property type="match status" value="1"/>
</dbReference>
<protein>
    <recommendedName>
        <fullName evidence="3 8">Protochlorophyllide reductase</fullName>
        <ecNumber evidence="3 8">1.3.1.33</ecNumber>
    </recommendedName>
</protein>
<dbReference type="NCBIfam" id="TIGR01289">
    <property type="entry name" value="LPOR"/>
    <property type="match status" value="1"/>
</dbReference>
<keyword evidence="10" id="KW-1185">Reference proteome</keyword>
<dbReference type="Pfam" id="PF00106">
    <property type="entry name" value="adh_short"/>
    <property type="match status" value="1"/>
</dbReference>
<evidence type="ECO:0000256" key="8">
    <source>
        <dbReference type="NCBIfam" id="TIGR01289"/>
    </source>
</evidence>
<dbReference type="EC" id="1.3.1.33" evidence="3 8"/>
<dbReference type="PANTHER" id="PTHR44419">
    <property type="entry name" value="PROTOCHLOROPHYLLIDE REDUCTASE C, CHLOROPLASTIC"/>
    <property type="match status" value="1"/>
</dbReference>
<evidence type="ECO:0000256" key="6">
    <source>
        <dbReference type="ARBA" id="ARBA00023002"/>
    </source>
</evidence>
<dbReference type="InterPro" id="IPR005979">
    <property type="entry name" value="Prochl_reduct"/>
</dbReference>
<evidence type="ECO:0000256" key="7">
    <source>
        <dbReference type="ARBA" id="ARBA00023171"/>
    </source>
</evidence>
<evidence type="ECO:0000256" key="1">
    <source>
        <dbReference type="ARBA" id="ARBA00005173"/>
    </source>
</evidence>
<keyword evidence="5" id="KW-0521">NADP</keyword>
<keyword evidence="4" id="KW-0602">Photosynthesis</keyword>
<dbReference type="InterPro" id="IPR002347">
    <property type="entry name" value="SDR_fam"/>
</dbReference>
<dbReference type="InterPro" id="IPR036291">
    <property type="entry name" value="NAD(P)-bd_dom_sf"/>
</dbReference>
<comment type="caution">
    <text evidence="9">The sequence shown here is derived from an EMBL/GenBank/DDBJ whole genome shotgun (WGS) entry which is preliminary data.</text>
</comment>
<accession>A0ABR9VN12</accession>
<name>A0ABR9VN12_9SYNC</name>
<keyword evidence="6 9" id="KW-0560">Oxidoreductase</keyword>
<dbReference type="PRINTS" id="PR00081">
    <property type="entry name" value="GDHRDH"/>
</dbReference>
<evidence type="ECO:0000313" key="9">
    <source>
        <dbReference type="EMBL" id="MBE9252725.1"/>
    </source>
</evidence>
<dbReference type="Gene3D" id="3.40.50.720">
    <property type="entry name" value="NAD(P)-binding Rossmann-like Domain"/>
    <property type="match status" value="1"/>
</dbReference>
<evidence type="ECO:0000313" key="10">
    <source>
        <dbReference type="Proteomes" id="UP000658720"/>
    </source>
</evidence>
<dbReference type="PANTHER" id="PTHR44419:SF19">
    <property type="entry name" value="PROTOCHLOROPHYLLIDE REDUCTASE A, CHLOROPLASTIC"/>
    <property type="match status" value="1"/>
</dbReference>
<dbReference type="Proteomes" id="UP000658720">
    <property type="component" value="Unassembled WGS sequence"/>
</dbReference>
<proteinExistence type="inferred from homology"/>
<evidence type="ECO:0000256" key="2">
    <source>
        <dbReference type="ARBA" id="ARBA00005821"/>
    </source>
</evidence>
<dbReference type="GO" id="GO:0016630">
    <property type="term" value="F:protochlorophyllide reductase activity"/>
    <property type="evidence" value="ECO:0007669"/>
    <property type="project" value="UniProtKB-EC"/>
</dbReference>
<dbReference type="RefSeq" id="WP_194018791.1">
    <property type="nucleotide sequence ID" value="NZ_JADEVV010000005.1"/>
</dbReference>
<evidence type="ECO:0000256" key="4">
    <source>
        <dbReference type="ARBA" id="ARBA00022531"/>
    </source>
</evidence>
<keyword evidence="7" id="KW-0149">Chlorophyll biosynthesis</keyword>
<dbReference type="EMBL" id="JADEVV010000005">
    <property type="protein sequence ID" value="MBE9252725.1"/>
    <property type="molecule type" value="Genomic_DNA"/>
</dbReference>
<reference evidence="9 10" key="1">
    <citation type="submission" date="2020-10" db="EMBL/GenBank/DDBJ databases">
        <authorList>
            <person name="Castelo-Branco R."/>
            <person name="Eusebio N."/>
            <person name="Adriana R."/>
            <person name="Vieira A."/>
            <person name="Brugerolle De Fraissinette N."/>
            <person name="Rezende De Castro R."/>
            <person name="Schneider M.P."/>
            <person name="Vasconcelos V."/>
            <person name="Leao P.N."/>
        </authorList>
    </citation>
    <scope>NUCLEOTIDE SEQUENCE [LARGE SCALE GENOMIC DNA]</scope>
    <source>
        <strain evidence="9 10">LEGE 00031</strain>
    </source>
</reference>